<dbReference type="InterPro" id="IPR013783">
    <property type="entry name" value="Ig-like_fold"/>
</dbReference>
<keyword evidence="2" id="KW-0812">Transmembrane</keyword>
<feature type="transmembrane region" description="Helical" evidence="2">
    <location>
        <begin position="514"/>
        <end position="534"/>
    </location>
</feature>
<keyword evidence="5" id="KW-1185">Reference proteome</keyword>
<name>A0ABS4D9C6_9CHLR</name>
<sequence length="1379" mass="141832">MNQIARSTMTTFVLILAVLLSALPPAPIAVYAQASSPGQPVAQPAQSGSRRVYLPVMVRPPGPPSFLLSNPVDGATIGGNVVVAVQVLSPGSVSQVSFQAGGVDLGTDTTPADGFTAFLDVSQLPAGPVTITATAQGPQGEASQSVAVTAQPNPPSTGTVDAQGGVFGSASGATITVPPGAVSSSATIAIRERSQAEVTAESGIAWDDIGVTFLGDIVVTSDQPLELPVEISTVGFANRIQPGQAVVTYNLLPDQDGDGIGELVVVSTAEVAPNGAIISTPASAVTVQQVTPDAGSSSLAQGGTLSGTPGTLLTIRGTGFNPVSINGNVATFRSTGSGAVAAVPAIVSESRATGEQTLRVVVPALPAGPATLTLLNVSSGQRSDPIEVVIEAATPLIRPAAEIIDQWLAASITYLGNVPTASAEERANLDQVMVQFGQMRNDLAALVAAGPNAVERQALNDVALLIQNSDIFTVNAALAQYDADAKFNDFLSLLGGVVGTLGAAAALATATTALAAFAAGAAIGLGIAATLYFACKLARGGSCFGDPPSSPGGGCTVSPSAGGSPGGGSNRQPGTTSADLAQSGGSRGIGGAPPPGGNGCGSAGGGSNGPSTSLAQTGGSDLAGRYLIKVFPQAGGRALTPFTGATDPAGYFFLPFIPEGEPFRAVAVDTVTGATASFDGLGPATGASVLMFFNFAGAEDNRFPISFGDTVSDGVPAEGAGNLENPGAFDIYTFEAEADRQVIFNLLSAAPELSNTRWKLTDPQGATVFDRVLGSTTNIMLRNPGTYRLTVGDDTSGGSGIYSFQLIGVPLPDRFALNIGDVVDDGVPGPGAGNIEEPYVQDIYTVTVTSPQVVFLDVQARNGLTQLNWVMEAPDGTVIFDAPLFTEDRGPLTITQTGTYRIAVGGEPNTTEVGTYRFKLWEVPAPQEFAIVIGDAVDDGVPGPGAGNIETPGAQDIYTFTATTGDAIFVDVQARNGLTQLNWRFLAPDGTVIFDHPLFTEDRGPLTLPQTGTYRIEVGGEANVDEVGTYGFQLWEVPAPQEFAIAIGDVIADGQPGPGAGNIETPGAQDIYTFTATTGEVIFLDVQARSGLTQLNWRFLAPDGTVIFDHPLFTEDRGPLTLPQTGTYRIEVGGEANVDEVGTYGFQLWEVPAPQEFAIAIGDVIADGQPGPGAGNIETPGAQDIYTFTATTGDVIFLDVQARSGLTQLNWRFLAPDGTVIFDHPLFTEDRGPLTLPQTGIYRIEVGGEANEQEVGTYRFQLWAVPAPQTFAIAFGDTIADGDPAVGAGNIETPGVQDIYTFSATNGQVIFLDLLARNGLTQLNWRLEDPNGAIIFDAALFTGNRGPLTLDATGTYRLVVGGEANEDEVGTYSFTLRTQ</sequence>
<keyword evidence="2" id="KW-0472">Membrane</keyword>
<evidence type="ECO:0000256" key="1">
    <source>
        <dbReference type="SAM" id="MobiDB-lite"/>
    </source>
</evidence>
<comment type="caution">
    <text evidence="4">The sequence shown here is derived from an EMBL/GenBank/DDBJ whole genome shotgun (WGS) entry which is preliminary data.</text>
</comment>
<dbReference type="Gene3D" id="2.60.120.380">
    <property type="match status" value="6"/>
</dbReference>
<dbReference type="Gene3D" id="2.60.40.10">
    <property type="entry name" value="Immunoglobulins"/>
    <property type="match status" value="1"/>
</dbReference>
<accession>A0ABS4D9C6</accession>
<keyword evidence="2" id="KW-1133">Transmembrane helix</keyword>
<dbReference type="RefSeq" id="WP_135478060.1">
    <property type="nucleotide sequence ID" value="NZ_SIJK02000014.1"/>
</dbReference>
<reference evidence="4 5" key="1">
    <citation type="submission" date="2021-03" db="EMBL/GenBank/DDBJ databases">
        <authorList>
            <person name="Grouzdev D.S."/>
        </authorList>
    </citation>
    <scope>NUCLEOTIDE SEQUENCE [LARGE SCALE GENOMIC DNA]</scope>
    <source>
        <strain evidence="4 5">M50-1</strain>
    </source>
</reference>
<evidence type="ECO:0000256" key="3">
    <source>
        <dbReference type="SAM" id="SignalP"/>
    </source>
</evidence>
<feature type="region of interest" description="Disordered" evidence="1">
    <location>
        <begin position="548"/>
        <end position="616"/>
    </location>
</feature>
<gene>
    <name evidence="4" type="ORF">EYB53_010065</name>
</gene>
<evidence type="ECO:0000313" key="4">
    <source>
        <dbReference type="EMBL" id="MBP1466049.1"/>
    </source>
</evidence>
<feature type="transmembrane region" description="Helical" evidence="2">
    <location>
        <begin position="490"/>
        <end position="507"/>
    </location>
</feature>
<dbReference type="Pfam" id="PF17957">
    <property type="entry name" value="Big_7"/>
    <property type="match status" value="1"/>
</dbReference>
<feature type="signal peptide" evidence="3">
    <location>
        <begin position="1"/>
        <end position="28"/>
    </location>
</feature>
<feature type="chain" id="PRO_5047172467" evidence="3">
    <location>
        <begin position="29"/>
        <end position="1379"/>
    </location>
</feature>
<protein>
    <submittedName>
        <fullName evidence="4">Ig-like domain-containing protein</fullName>
    </submittedName>
</protein>
<proteinExistence type="predicted"/>
<feature type="compositionally biased region" description="Polar residues" evidence="1">
    <location>
        <begin position="570"/>
        <end position="580"/>
    </location>
</feature>
<evidence type="ECO:0000256" key="2">
    <source>
        <dbReference type="SAM" id="Phobius"/>
    </source>
</evidence>
<keyword evidence="3" id="KW-0732">Signal</keyword>
<feature type="compositionally biased region" description="Gly residues" evidence="1">
    <location>
        <begin position="585"/>
        <end position="608"/>
    </location>
</feature>
<evidence type="ECO:0000313" key="5">
    <source>
        <dbReference type="Proteomes" id="UP001193081"/>
    </source>
</evidence>
<dbReference type="EMBL" id="SIJK02000014">
    <property type="protein sequence ID" value="MBP1466049.1"/>
    <property type="molecule type" value="Genomic_DNA"/>
</dbReference>
<organism evidence="4 5">
    <name type="scientific">Candidatus Chloroploca mongolica</name>
    <dbReference type="NCBI Taxonomy" id="2528176"/>
    <lineage>
        <taxon>Bacteria</taxon>
        <taxon>Bacillati</taxon>
        <taxon>Chloroflexota</taxon>
        <taxon>Chloroflexia</taxon>
        <taxon>Chloroflexales</taxon>
        <taxon>Chloroflexineae</taxon>
        <taxon>Oscillochloridaceae</taxon>
        <taxon>Candidatus Chloroploca</taxon>
    </lineage>
</organism>
<dbReference type="Proteomes" id="UP001193081">
    <property type="component" value="Unassembled WGS sequence"/>
</dbReference>